<dbReference type="GO" id="GO:0000287">
    <property type="term" value="F:magnesium ion binding"/>
    <property type="evidence" value="ECO:0007669"/>
    <property type="project" value="UniProtKB-UniRule"/>
</dbReference>
<keyword evidence="1 7" id="KW-0812">Transmembrane</keyword>
<comment type="similarity">
    <text evidence="7">Belongs to the cation transport ATPase (P-type) (TC 3.A.3) family. Type IV subfamily.</text>
</comment>
<evidence type="ECO:0000313" key="11">
    <source>
        <dbReference type="EMBL" id="PFH56081.1"/>
    </source>
</evidence>
<dbReference type="InterPro" id="IPR008250">
    <property type="entry name" value="ATPase_P-typ_transduc_dom_A_sf"/>
</dbReference>
<reference evidence="11 12" key="2">
    <citation type="journal article" date="2017" name="Sci. Rep.">
        <title>Ant-infecting Ophiocordyceps genomes reveal a high diversity of potential behavioral manipulation genes and a possible major role for enterotoxins.</title>
        <authorList>
            <person name="de Bekker C."/>
            <person name="Ohm R.A."/>
            <person name="Evans H.C."/>
            <person name="Brachmann A."/>
            <person name="Hughes D.P."/>
        </authorList>
    </citation>
    <scope>NUCLEOTIDE SEQUENCE [LARGE SCALE GENOMIC DNA]</scope>
    <source>
        <strain evidence="11 12">SC16a</strain>
    </source>
</reference>
<evidence type="ECO:0000313" key="12">
    <source>
        <dbReference type="Proteomes" id="UP000037136"/>
    </source>
</evidence>
<evidence type="ECO:0000256" key="5">
    <source>
        <dbReference type="PIRSR" id="PIRSR606539-2"/>
    </source>
</evidence>
<dbReference type="InterPro" id="IPR059000">
    <property type="entry name" value="ATPase_P-type_domA"/>
</dbReference>
<evidence type="ECO:0000256" key="4">
    <source>
        <dbReference type="PIRSR" id="PIRSR606539-1"/>
    </source>
</evidence>
<dbReference type="GO" id="GO:0005802">
    <property type="term" value="C:trans-Golgi network"/>
    <property type="evidence" value="ECO:0007669"/>
    <property type="project" value="TreeGrafter"/>
</dbReference>
<accession>A0A2A9P527</accession>
<keyword evidence="7" id="KW-1278">Translocase</keyword>
<dbReference type="STRING" id="268505.A0A2A9P527"/>
<evidence type="ECO:0000256" key="6">
    <source>
        <dbReference type="PIRSR" id="PIRSR606539-3"/>
    </source>
</evidence>
<feature type="binding site" evidence="5">
    <location>
        <position position="630"/>
    </location>
    <ligand>
        <name>ATP</name>
        <dbReference type="ChEBI" id="CHEBI:30616"/>
    </ligand>
</feature>
<dbReference type="Gene3D" id="2.70.150.10">
    <property type="entry name" value="Calcium-transporting ATPase, cytoplasmic transduction domain A"/>
    <property type="match status" value="1"/>
</dbReference>
<keyword evidence="6 7" id="KW-0460">Magnesium</keyword>
<dbReference type="SUPFAM" id="SSF81653">
    <property type="entry name" value="Calcium ATPase, transduction domain A"/>
    <property type="match status" value="1"/>
</dbReference>
<evidence type="ECO:0000256" key="3">
    <source>
        <dbReference type="ARBA" id="ARBA00023136"/>
    </source>
</evidence>
<dbReference type="InterPro" id="IPR023298">
    <property type="entry name" value="ATPase_P-typ_TM_dom_sf"/>
</dbReference>
<comment type="caution">
    <text evidence="7">Lacks conserved residue(s) required for the propagation of feature annotation.</text>
</comment>
<dbReference type="PROSITE" id="PS00154">
    <property type="entry name" value="ATPASE_E1_E2"/>
    <property type="match status" value="1"/>
</dbReference>
<sequence length="782" mass="87889">MPLSRGQFCVVDASSLESGSLSRGGGQRARLVPYGSSHHLFTDTEPEWLVSTAAAMKLPDRDTVVPVPNSGEPTYVTNLSLTTRLRLRANLLARDLGWNFALPPPGKGRRIPLLAGEEDLLDERTGLPYIDNFVRSTRHTIGSFFPQQLYFQFSRLNNCYFLFLVSLNFMPGSKPTDKWHLLGPLLLYVGLSMAKEALGDYRRHRLDKRENESVTFVLARAANDEETEDWIAIKWRYVRVGDVVRLRRDDAVPADMLVLCAKGPNGVAYIDTMALDGETNLKIKHPPEPLAKRCTTVADIRAAAALITSEDPNPDLYNYDGMLTVDGKTLPLTQNNVVYRGSTLRNTNEAIGLVFNSGEECKIRVSAHLDVRAKKPALHAVVDGVIIIQLFVVYVLAIILITSHMAWRRGVEANLWYLAHASMPMHLICIGHLTMSATLIPLSLYISMELLKVMQLYMMHDVEMYDPVSNTPMVSNTIDALADLGQVTHVFSDKTGTMTENVMRFRKMTVGGVACLHDMNEPKVEDKADDGGLEMKTEALLTYIRRHPDTAFSRKARHLLLCIALCHTCLPERMDDGRIAFLAASPDELALVEAARDLGLLLIDRSAQAMTLRMGDDSVETYQVLDVIEFSSGRKRMSVVVLMPDGKIEVVCKGADTVIMERLALREVAERKAKQMGQRNSERKTMELERERRKTLELTPSPDWSRRATLEPSRERRRTFELGRMSSRDDRRRRPTTVDETLASDEEAVLGRCLHHVDDFSAEGLRTLVYASRVMGQERYEA</sequence>
<comment type="cofactor">
    <cofactor evidence="6">
        <name>Mg(2+)</name>
        <dbReference type="ChEBI" id="CHEBI:18420"/>
    </cofactor>
</comment>
<feature type="transmembrane region" description="Helical" evidence="7">
    <location>
        <begin position="380"/>
        <end position="405"/>
    </location>
</feature>
<organism evidence="11 12">
    <name type="scientific">Ophiocordyceps unilateralis</name>
    <name type="common">Zombie-ant fungus</name>
    <name type="synonym">Torrubia unilateralis</name>
    <dbReference type="NCBI Taxonomy" id="268505"/>
    <lineage>
        <taxon>Eukaryota</taxon>
        <taxon>Fungi</taxon>
        <taxon>Dikarya</taxon>
        <taxon>Ascomycota</taxon>
        <taxon>Pezizomycotina</taxon>
        <taxon>Sordariomycetes</taxon>
        <taxon>Hypocreomycetidae</taxon>
        <taxon>Hypocreales</taxon>
        <taxon>Ophiocordycipitaceae</taxon>
        <taxon>Ophiocordyceps</taxon>
    </lineage>
</organism>
<evidence type="ECO:0000256" key="2">
    <source>
        <dbReference type="ARBA" id="ARBA00022989"/>
    </source>
</evidence>
<dbReference type="GO" id="GO:0005524">
    <property type="term" value="F:ATP binding"/>
    <property type="evidence" value="ECO:0007669"/>
    <property type="project" value="UniProtKB-UniRule"/>
</dbReference>
<dbReference type="EMBL" id="LAZP02000667">
    <property type="protein sequence ID" value="PFH56081.1"/>
    <property type="molecule type" value="Genomic_DNA"/>
</dbReference>
<dbReference type="AlphaFoldDB" id="A0A2A9P527"/>
<feature type="compositionally biased region" description="Basic and acidic residues" evidence="8">
    <location>
        <begin position="704"/>
        <end position="732"/>
    </location>
</feature>
<name>A0A2A9P527_OPHUN</name>
<dbReference type="InterPro" id="IPR018303">
    <property type="entry name" value="ATPase_P-typ_P_site"/>
</dbReference>
<reference evidence="11 12" key="1">
    <citation type="journal article" date="2015" name="BMC Genomics">
        <title>Gene expression during zombie ant biting behavior reflects the complexity underlying fungal parasitic behavioral manipulation.</title>
        <authorList>
            <person name="de Bekker C."/>
            <person name="Ohm R.A."/>
            <person name="Loreto R.G."/>
            <person name="Sebastian A."/>
            <person name="Albert I."/>
            <person name="Merrow M."/>
            <person name="Brachmann A."/>
            <person name="Hughes D.P."/>
        </authorList>
    </citation>
    <scope>NUCLEOTIDE SEQUENCE [LARGE SCALE GENOMIC DNA]</scope>
    <source>
        <strain evidence="11 12">SC16a</strain>
    </source>
</reference>
<feature type="domain" description="P-type ATPase N-terminal" evidence="10">
    <location>
        <begin position="128"/>
        <end position="179"/>
    </location>
</feature>
<comment type="catalytic activity">
    <reaction evidence="7">
        <text>ATP + H2O + phospholipidSide 1 = ADP + phosphate + phospholipidSide 2.</text>
        <dbReference type="EC" id="7.6.2.1"/>
    </reaction>
</comment>
<evidence type="ECO:0000259" key="10">
    <source>
        <dbReference type="Pfam" id="PF16209"/>
    </source>
</evidence>
<evidence type="ECO:0000259" key="9">
    <source>
        <dbReference type="Pfam" id="PF00122"/>
    </source>
</evidence>
<comment type="subcellular location">
    <subcellularLocation>
        <location evidence="7">Membrane</location>
        <topology evidence="7">Multi-pass membrane protein</topology>
    </subcellularLocation>
</comment>
<feature type="binding site" evidence="6">
    <location>
        <position position="495"/>
    </location>
    <ligand>
        <name>Mg(2+)</name>
        <dbReference type="ChEBI" id="CHEBI:18420"/>
    </ligand>
</feature>
<feature type="compositionally biased region" description="Basic and acidic residues" evidence="8">
    <location>
        <begin position="680"/>
        <end position="696"/>
    </location>
</feature>
<feature type="active site" description="4-aspartylphosphate intermediate" evidence="4">
    <location>
        <position position="493"/>
    </location>
</feature>
<dbReference type="GO" id="GO:0140326">
    <property type="term" value="F:ATPase-coupled intramembrane lipid transporter activity"/>
    <property type="evidence" value="ECO:0007669"/>
    <property type="project" value="UniProtKB-EC"/>
</dbReference>
<keyword evidence="2 7" id="KW-1133">Transmembrane helix</keyword>
<dbReference type="PANTHER" id="PTHR24092">
    <property type="entry name" value="PROBABLE PHOSPHOLIPID-TRANSPORTING ATPASE"/>
    <property type="match status" value="1"/>
</dbReference>
<dbReference type="GO" id="GO:0032456">
    <property type="term" value="P:endocytic recycling"/>
    <property type="evidence" value="ECO:0007669"/>
    <property type="project" value="TreeGrafter"/>
</dbReference>
<feature type="binding site" evidence="5">
    <location>
        <position position="495"/>
    </location>
    <ligand>
        <name>ATP</name>
        <dbReference type="ChEBI" id="CHEBI:30616"/>
    </ligand>
</feature>
<dbReference type="OrthoDB" id="377733at2759"/>
<dbReference type="Proteomes" id="UP000037136">
    <property type="component" value="Unassembled WGS sequence"/>
</dbReference>
<gene>
    <name evidence="11" type="ORF">XA68_17085</name>
</gene>
<comment type="caution">
    <text evidence="11">The sequence shown here is derived from an EMBL/GenBank/DDBJ whole genome shotgun (WGS) entry which is preliminary data.</text>
</comment>
<dbReference type="PANTHER" id="PTHR24092:SF174">
    <property type="entry name" value="PHOSPHOLIPID-TRANSPORTING ATPASE DNF3-RELATED"/>
    <property type="match status" value="1"/>
</dbReference>
<dbReference type="InterPro" id="IPR023299">
    <property type="entry name" value="ATPase_P-typ_cyto_dom_N"/>
</dbReference>
<dbReference type="SUPFAM" id="SSF81665">
    <property type="entry name" value="Calcium ATPase, transmembrane domain M"/>
    <property type="match status" value="1"/>
</dbReference>
<dbReference type="Pfam" id="PF00122">
    <property type="entry name" value="E1-E2_ATPase"/>
    <property type="match status" value="1"/>
</dbReference>
<evidence type="ECO:0000256" key="8">
    <source>
        <dbReference type="SAM" id="MobiDB-lite"/>
    </source>
</evidence>
<dbReference type="GO" id="GO:0006892">
    <property type="term" value="P:post-Golgi vesicle-mediated transport"/>
    <property type="evidence" value="ECO:0007669"/>
    <property type="project" value="TreeGrafter"/>
</dbReference>
<feature type="binding site" evidence="5">
    <location>
        <position position="588"/>
    </location>
    <ligand>
        <name>ATP</name>
        <dbReference type="ChEBI" id="CHEBI:30616"/>
    </ligand>
</feature>
<dbReference type="Gene3D" id="3.40.1110.10">
    <property type="entry name" value="Calcium-transporting ATPase, cytoplasmic domain N"/>
    <property type="match status" value="1"/>
</dbReference>
<protein>
    <recommendedName>
        <fullName evidence="7">Phospholipid-transporting ATPase</fullName>
        <ecNumber evidence="7">7.6.2.1</ecNumber>
    </recommendedName>
</protein>
<feature type="binding site" evidence="5">
    <location>
        <position position="494"/>
    </location>
    <ligand>
        <name>ATP</name>
        <dbReference type="ChEBI" id="CHEBI:30616"/>
    </ligand>
</feature>
<dbReference type="GO" id="GO:0005886">
    <property type="term" value="C:plasma membrane"/>
    <property type="evidence" value="ECO:0007669"/>
    <property type="project" value="TreeGrafter"/>
</dbReference>
<evidence type="ECO:0000256" key="1">
    <source>
        <dbReference type="ARBA" id="ARBA00022692"/>
    </source>
</evidence>
<feature type="binding site" evidence="5">
    <location>
        <position position="493"/>
    </location>
    <ligand>
        <name>ATP</name>
        <dbReference type="ChEBI" id="CHEBI:30616"/>
    </ligand>
</feature>
<evidence type="ECO:0000256" key="7">
    <source>
        <dbReference type="RuleBase" id="RU362033"/>
    </source>
</evidence>
<keyword evidence="6" id="KW-0479">Metal-binding</keyword>
<keyword evidence="5 7" id="KW-0067">ATP-binding</keyword>
<feature type="binding site" evidence="5">
    <location>
        <position position="653"/>
    </location>
    <ligand>
        <name>ATP</name>
        <dbReference type="ChEBI" id="CHEBI:30616"/>
    </ligand>
</feature>
<feature type="region of interest" description="Disordered" evidence="8">
    <location>
        <begin position="671"/>
        <end position="740"/>
    </location>
</feature>
<keyword evidence="3 7" id="KW-0472">Membrane</keyword>
<dbReference type="SUPFAM" id="SSF81660">
    <property type="entry name" value="Metal cation-transporting ATPase, ATP-binding domain N"/>
    <property type="match status" value="1"/>
</dbReference>
<keyword evidence="12" id="KW-1185">Reference proteome</keyword>
<dbReference type="InterPro" id="IPR032631">
    <property type="entry name" value="P-type_ATPase_N"/>
</dbReference>
<feature type="transmembrane region" description="Helical" evidence="7">
    <location>
        <begin position="425"/>
        <end position="446"/>
    </location>
</feature>
<dbReference type="InterPro" id="IPR006539">
    <property type="entry name" value="P-type_ATPase_IV"/>
</dbReference>
<feature type="domain" description="P-type ATPase A" evidence="9">
    <location>
        <begin position="228"/>
        <end position="298"/>
    </location>
</feature>
<dbReference type="EC" id="7.6.2.1" evidence="7"/>
<feature type="binding site" evidence="6">
    <location>
        <position position="493"/>
    </location>
    <ligand>
        <name>Mg(2+)</name>
        <dbReference type="ChEBI" id="CHEBI:18420"/>
    </ligand>
</feature>
<dbReference type="Pfam" id="PF16209">
    <property type="entry name" value="PhoLip_ATPase_N"/>
    <property type="match status" value="1"/>
</dbReference>
<keyword evidence="5 7" id="KW-0547">Nucleotide-binding</keyword>
<dbReference type="NCBIfam" id="TIGR01652">
    <property type="entry name" value="ATPase-Plipid"/>
    <property type="match status" value="1"/>
</dbReference>
<dbReference type="Pfam" id="PF13246">
    <property type="entry name" value="Cation_ATPase"/>
    <property type="match status" value="1"/>
</dbReference>
<proteinExistence type="inferred from homology"/>
<dbReference type="GO" id="GO:0045332">
    <property type="term" value="P:phospholipid translocation"/>
    <property type="evidence" value="ECO:0007669"/>
    <property type="project" value="TreeGrafter"/>
</dbReference>